<dbReference type="Proteomes" id="UP000471560">
    <property type="component" value="Unassembled WGS sequence"/>
</dbReference>
<accession>A0A6P0BDW7</accession>
<evidence type="ECO:0000313" key="3">
    <source>
        <dbReference type="Proteomes" id="UP000471560"/>
    </source>
</evidence>
<feature type="compositionally biased region" description="Low complexity" evidence="1">
    <location>
        <begin position="31"/>
        <end position="45"/>
    </location>
</feature>
<evidence type="ECO:0000256" key="1">
    <source>
        <dbReference type="SAM" id="MobiDB-lite"/>
    </source>
</evidence>
<name>A0A6P0BDW7_RHILE</name>
<sequence>MSEVRGGWGSGGNARPWWSGARVAREAGFPTTTTSASNGSNATTGVAHTPPQAMALLPLSPGLSERPGHPLWSGMSIWDIVTILAAMMLA</sequence>
<gene>
    <name evidence="2" type="ORF">GR204_27670</name>
</gene>
<comment type="caution">
    <text evidence="2">The sequence shown here is derived from an EMBL/GenBank/DDBJ whole genome shotgun (WGS) entry which is preliminary data.</text>
</comment>
<proteinExistence type="predicted"/>
<reference evidence="2 3" key="1">
    <citation type="submission" date="2019-12" db="EMBL/GenBank/DDBJ databases">
        <title>Rhizobium genotypes associated with high levels of biological nitrogen fixation by grain legumes in a temperate-maritime cropping system.</title>
        <authorList>
            <person name="Maluk M."/>
            <person name="Francesc Ferrando Molina F."/>
            <person name="Lopez Del Egido L."/>
            <person name="Lafos M."/>
            <person name="Langarica-Fuentes A."/>
            <person name="Gebre Yohannes G."/>
            <person name="Young M.W."/>
            <person name="Martin P."/>
            <person name="Gantlett R."/>
            <person name="Kenicer G."/>
            <person name="Hawes C."/>
            <person name="Begg G.S."/>
            <person name="Quilliam R.S."/>
            <person name="Squire G.R."/>
            <person name="Poole P.S."/>
            <person name="Young P.W."/>
            <person name="Iannetta P.M."/>
            <person name="James E.K."/>
        </authorList>
    </citation>
    <scope>NUCLEOTIDE SEQUENCE [LARGE SCALE GENOMIC DNA]</scope>
    <source>
        <strain evidence="2 3">JHI1096</strain>
    </source>
</reference>
<dbReference type="RefSeq" id="WP_164578537.1">
    <property type="nucleotide sequence ID" value="NZ_WUEZ01000039.1"/>
</dbReference>
<dbReference type="AlphaFoldDB" id="A0A6P0BDW7"/>
<organism evidence="2 3">
    <name type="scientific">Rhizobium leguminosarum</name>
    <dbReference type="NCBI Taxonomy" id="384"/>
    <lineage>
        <taxon>Bacteria</taxon>
        <taxon>Pseudomonadati</taxon>
        <taxon>Pseudomonadota</taxon>
        <taxon>Alphaproteobacteria</taxon>
        <taxon>Hyphomicrobiales</taxon>
        <taxon>Rhizobiaceae</taxon>
        <taxon>Rhizobium/Agrobacterium group</taxon>
        <taxon>Rhizobium</taxon>
    </lineage>
</organism>
<dbReference type="EMBL" id="WUEZ01000039">
    <property type="protein sequence ID" value="NEI37698.1"/>
    <property type="molecule type" value="Genomic_DNA"/>
</dbReference>
<feature type="region of interest" description="Disordered" evidence="1">
    <location>
        <begin position="25"/>
        <end position="49"/>
    </location>
</feature>
<protein>
    <submittedName>
        <fullName evidence="2">Uncharacterized protein</fullName>
    </submittedName>
</protein>
<evidence type="ECO:0000313" key="2">
    <source>
        <dbReference type="EMBL" id="NEI37698.1"/>
    </source>
</evidence>